<protein>
    <recommendedName>
        <fullName evidence="3">AroM protein</fullName>
    </recommendedName>
</protein>
<dbReference type="NCBIfam" id="NF007788">
    <property type="entry name" value="PRK10481.1"/>
    <property type="match status" value="1"/>
</dbReference>
<dbReference type="RefSeq" id="WP_036711246.1">
    <property type="nucleotide sequence ID" value="NZ_BORW01000026.1"/>
</dbReference>
<name>A0ABQ4M0N1_9BACL</name>
<proteinExistence type="predicted"/>
<sequence>MTKLGVITIGQAPRKDVAPILREHLPERVEMIQAGVLDGLSKEYIAANLCPEDRDYTLTSRLTTGESVIMGRSKIQPILQQKIYDMENQGVANILLLCTGVFPGLATRTAYLIEPDHIIPPAVKAMVGNRRLGVIVPLEEQKETMNSKYEPYGLYPVYGVASPYIFDPGDFQAAAAGLKGKADILLLDCMGYTEEARRLMAEASGLPVILSNAIMAKIVSEMI</sequence>
<gene>
    <name evidence="1" type="ORF">J21TS3_39210</name>
</gene>
<evidence type="ECO:0000313" key="1">
    <source>
        <dbReference type="EMBL" id="GIO69100.1"/>
    </source>
</evidence>
<comment type="caution">
    <text evidence="1">The sequence shown here is derived from an EMBL/GenBank/DDBJ whole genome shotgun (WGS) entry which is preliminary data.</text>
</comment>
<evidence type="ECO:0008006" key="3">
    <source>
        <dbReference type="Google" id="ProtNLM"/>
    </source>
</evidence>
<dbReference type="InterPro" id="IPR010843">
    <property type="entry name" value="Uncharacterised_AroM"/>
</dbReference>
<keyword evidence="2" id="KW-1185">Reference proteome</keyword>
<accession>A0ABQ4M0N1</accession>
<evidence type="ECO:0000313" key="2">
    <source>
        <dbReference type="Proteomes" id="UP000680638"/>
    </source>
</evidence>
<dbReference type="Pfam" id="PF07302">
    <property type="entry name" value="AroM"/>
    <property type="match status" value="1"/>
</dbReference>
<dbReference type="Proteomes" id="UP000680638">
    <property type="component" value="Unassembled WGS sequence"/>
</dbReference>
<dbReference type="EMBL" id="BORW01000026">
    <property type="protein sequence ID" value="GIO69100.1"/>
    <property type="molecule type" value="Genomic_DNA"/>
</dbReference>
<organism evidence="1 2">
    <name type="scientific">Paenibacillus cookii</name>
    <dbReference type="NCBI Taxonomy" id="157839"/>
    <lineage>
        <taxon>Bacteria</taxon>
        <taxon>Bacillati</taxon>
        <taxon>Bacillota</taxon>
        <taxon>Bacilli</taxon>
        <taxon>Bacillales</taxon>
        <taxon>Paenibacillaceae</taxon>
        <taxon>Paenibacillus</taxon>
    </lineage>
</organism>
<reference evidence="1 2" key="1">
    <citation type="submission" date="2021-03" db="EMBL/GenBank/DDBJ databases">
        <title>Antimicrobial resistance genes in bacteria isolated from Japanese honey, and their potential for conferring macrolide and lincosamide resistance in the American foulbrood pathogen Paenibacillus larvae.</title>
        <authorList>
            <person name="Okamoto M."/>
            <person name="Kumagai M."/>
            <person name="Kanamori H."/>
            <person name="Takamatsu D."/>
        </authorList>
    </citation>
    <scope>NUCLEOTIDE SEQUENCE [LARGE SCALE GENOMIC DNA]</scope>
    <source>
        <strain evidence="1 2">J21TS3</strain>
    </source>
</reference>